<feature type="transmembrane region" description="Helical" evidence="7">
    <location>
        <begin position="277"/>
        <end position="296"/>
    </location>
</feature>
<dbReference type="InterPro" id="IPR050524">
    <property type="entry name" value="APC_YAT"/>
</dbReference>
<feature type="transmembrane region" description="Helical" evidence="7">
    <location>
        <begin position="302"/>
        <end position="323"/>
    </location>
</feature>
<keyword evidence="5 7" id="KW-1133">Transmembrane helix</keyword>
<dbReference type="STRING" id="5364.A0A5C3NKP0"/>
<name>A0A5C3NKP0_9AGAM</name>
<keyword evidence="2" id="KW-0813">Transport</keyword>
<dbReference type="Pfam" id="PF00324">
    <property type="entry name" value="AA_permease"/>
    <property type="match status" value="1"/>
</dbReference>
<feature type="transmembrane region" description="Helical" evidence="7">
    <location>
        <begin position="481"/>
        <end position="500"/>
    </location>
</feature>
<dbReference type="EMBL" id="ML213506">
    <property type="protein sequence ID" value="TFK54181.1"/>
    <property type="molecule type" value="Genomic_DNA"/>
</dbReference>
<evidence type="ECO:0000259" key="8">
    <source>
        <dbReference type="Pfam" id="PF00324"/>
    </source>
</evidence>
<feature type="transmembrane region" description="Helical" evidence="7">
    <location>
        <begin position="154"/>
        <end position="176"/>
    </location>
</feature>
<dbReference type="GO" id="GO:0015171">
    <property type="term" value="F:amino acid transmembrane transporter activity"/>
    <property type="evidence" value="ECO:0007669"/>
    <property type="project" value="TreeGrafter"/>
</dbReference>
<protein>
    <submittedName>
        <fullName evidence="9">Proline-specific permease</fullName>
    </submittedName>
</protein>
<evidence type="ECO:0000313" key="9">
    <source>
        <dbReference type="EMBL" id="TFK54181.1"/>
    </source>
</evidence>
<feature type="transmembrane region" description="Helical" evidence="7">
    <location>
        <begin position="127"/>
        <end position="148"/>
    </location>
</feature>
<evidence type="ECO:0000256" key="5">
    <source>
        <dbReference type="ARBA" id="ARBA00022989"/>
    </source>
</evidence>
<feature type="transmembrane region" description="Helical" evidence="7">
    <location>
        <begin position="47"/>
        <end position="69"/>
    </location>
</feature>
<dbReference type="InterPro" id="IPR004841">
    <property type="entry name" value="AA-permease/SLC12A_dom"/>
</dbReference>
<dbReference type="PANTHER" id="PTHR43341:SF36">
    <property type="entry name" value="PROLINE-SPECIFIC PERMEASE"/>
    <property type="match status" value="1"/>
</dbReference>
<reference evidence="9 10" key="1">
    <citation type="journal article" date="2019" name="Nat. Ecol. Evol.">
        <title>Megaphylogeny resolves global patterns of mushroom evolution.</title>
        <authorList>
            <person name="Varga T."/>
            <person name="Krizsan K."/>
            <person name="Foldi C."/>
            <person name="Dima B."/>
            <person name="Sanchez-Garcia M."/>
            <person name="Sanchez-Ramirez S."/>
            <person name="Szollosi G.J."/>
            <person name="Szarkandi J.G."/>
            <person name="Papp V."/>
            <person name="Albert L."/>
            <person name="Andreopoulos W."/>
            <person name="Angelini C."/>
            <person name="Antonin V."/>
            <person name="Barry K.W."/>
            <person name="Bougher N.L."/>
            <person name="Buchanan P."/>
            <person name="Buyck B."/>
            <person name="Bense V."/>
            <person name="Catcheside P."/>
            <person name="Chovatia M."/>
            <person name="Cooper J."/>
            <person name="Damon W."/>
            <person name="Desjardin D."/>
            <person name="Finy P."/>
            <person name="Geml J."/>
            <person name="Haridas S."/>
            <person name="Hughes K."/>
            <person name="Justo A."/>
            <person name="Karasinski D."/>
            <person name="Kautmanova I."/>
            <person name="Kiss B."/>
            <person name="Kocsube S."/>
            <person name="Kotiranta H."/>
            <person name="LaButti K.M."/>
            <person name="Lechner B.E."/>
            <person name="Liimatainen K."/>
            <person name="Lipzen A."/>
            <person name="Lukacs Z."/>
            <person name="Mihaltcheva S."/>
            <person name="Morgado L.N."/>
            <person name="Niskanen T."/>
            <person name="Noordeloos M.E."/>
            <person name="Ohm R.A."/>
            <person name="Ortiz-Santana B."/>
            <person name="Ovrebo C."/>
            <person name="Racz N."/>
            <person name="Riley R."/>
            <person name="Savchenko A."/>
            <person name="Shiryaev A."/>
            <person name="Soop K."/>
            <person name="Spirin V."/>
            <person name="Szebenyi C."/>
            <person name="Tomsovsky M."/>
            <person name="Tulloss R.E."/>
            <person name="Uehling J."/>
            <person name="Grigoriev I.V."/>
            <person name="Vagvolgyi C."/>
            <person name="Papp T."/>
            <person name="Martin F.M."/>
            <person name="Miettinen O."/>
            <person name="Hibbett D.S."/>
            <person name="Nagy L.G."/>
        </authorList>
    </citation>
    <scope>NUCLEOTIDE SEQUENCE [LARGE SCALE GENOMIC DNA]</scope>
    <source>
        <strain evidence="9 10">OMC1185</strain>
    </source>
</reference>
<dbReference type="FunFam" id="1.20.1740.10:FF:000006">
    <property type="entry name" value="General amino acid permease"/>
    <property type="match status" value="1"/>
</dbReference>
<feature type="transmembrane region" description="Helical" evidence="7">
    <location>
        <begin position="378"/>
        <end position="396"/>
    </location>
</feature>
<dbReference type="Gene3D" id="1.20.1740.10">
    <property type="entry name" value="Amino acid/polyamine transporter I"/>
    <property type="match status" value="1"/>
</dbReference>
<sequence length="549" mass="60401">MDIEKREFKGANAEETVVSLQEGDEQTVRSNPYGETHRGLKSRHIQLIAIGGTIGTGLFVGSGAILSTVGPGSLFIAYVAMSFILWIAMNCLGEITTYLPIKGASVSYYIDRFVDPSLAFAAGWNYWYVWAMLVSAEVSAATLIVQYWTHAIPVAVLITIFLLVIYLLNIFAVSYYGESEFWFASLKILGIISLIIIGIVLFFGGGPTHDRLGFRFWEHPGAFKPYMAPGATGKFLGFWTALVRAGFAFVLSPECITTAVGECEAPRRNIPKAASRFVYRVIVFYVLGSLVAGIITPSDDPSLLQAISAGMSGAGSSPFVLGIQRAGIGGLNHVYNAMILTSAWSAGNSMVFASSRSLYSLALTGQAPSVFKRCNRKGVPYVAVTATVLASCVVYLNVSSGAAVAFQWFVNLTTISGFIAWIVLFVCYIRFRQAVVYNNVLDTLPFRTPLQPYAAWFTLLFITLLTITNGFQVFFPGQFTASSFLSAYITIPLFLALYLGHKAWFRTPWLRRIEEIDVLAGKEEADRLEEQDVPPVPENVLQRIWYWLA</sequence>
<keyword evidence="10" id="KW-1185">Reference proteome</keyword>
<feature type="transmembrane region" description="Helical" evidence="7">
    <location>
        <begin position="452"/>
        <end position="475"/>
    </location>
</feature>
<evidence type="ECO:0000313" key="10">
    <source>
        <dbReference type="Proteomes" id="UP000305948"/>
    </source>
</evidence>
<dbReference type="GO" id="GO:0016020">
    <property type="term" value="C:membrane"/>
    <property type="evidence" value="ECO:0007669"/>
    <property type="project" value="UniProtKB-SubCell"/>
</dbReference>
<gene>
    <name evidence="9" type="ORF">OE88DRAFT_1654712</name>
</gene>
<evidence type="ECO:0000256" key="7">
    <source>
        <dbReference type="SAM" id="Phobius"/>
    </source>
</evidence>
<proteinExistence type="predicted"/>
<evidence type="ECO:0000256" key="2">
    <source>
        <dbReference type="ARBA" id="ARBA00022448"/>
    </source>
</evidence>
<dbReference type="PANTHER" id="PTHR43341">
    <property type="entry name" value="AMINO ACID PERMEASE"/>
    <property type="match status" value="1"/>
</dbReference>
<dbReference type="Proteomes" id="UP000305948">
    <property type="component" value="Unassembled WGS sequence"/>
</dbReference>
<organism evidence="9 10">
    <name type="scientific">Heliocybe sulcata</name>
    <dbReference type="NCBI Taxonomy" id="5364"/>
    <lineage>
        <taxon>Eukaryota</taxon>
        <taxon>Fungi</taxon>
        <taxon>Dikarya</taxon>
        <taxon>Basidiomycota</taxon>
        <taxon>Agaricomycotina</taxon>
        <taxon>Agaricomycetes</taxon>
        <taxon>Gloeophyllales</taxon>
        <taxon>Gloeophyllaceae</taxon>
        <taxon>Heliocybe</taxon>
    </lineage>
</organism>
<accession>A0A5C3NKP0</accession>
<feature type="transmembrane region" description="Helical" evidence="7">
    <location>
        <begin position="75"/>
        <end position="92"/>
    </location>
</feature>
<evidence type="ECO:0000256" key="4">
    <source>
        <dbReference type="ARBA" id="ARBA00022970"/>
    </source>
</evidence>
<feature type="transmembrane region" description="Helical" evidence="7">
    <location>
        <begin position="188"/>
        <end position="206"/>
    </location>
</feature>
<feature type="transmembrane region" description="Helical" evidence="7">
    <location>
        <begin position="408"/>
        <end position="431"/>
    </location>
</feature>
<feature type="domain" description="Amino acid permease/ SLC12A" evidence="8">
    <location>
        <begin position="44"/>
        <end position="508"/>
    </location>
</feature>
<dbReference type="PIRSF" id="PIRSF006060">
    <property type="entry name" value="AA_transporter"/>
    <property type="match status" value="1"/>
</dbReference>
<comment type="subcellular location">
    <subcellularLocation>
        <location evidence="1">Membrane</location>
        <topology evidence="1">Multi-pass membrane protein</topology>
    </subcellularLocation>
</comment>
<dbReference type="AlphaFoldDB" id="A0A5C3NKP0"/>
<dbReference type="OrthoDB" id="10062876at2759"/>
<keyword evidence="6 7" id="KW-0472">Membrane</keyword>
<keyword evidence="4" id="KW-0029">Amino-acid transport</keyword>
<feature type="transmembrane region" description="Helical" evidence="7">
    <location>
        <begin position="226"/>
        <end position="251"/>
    </location>
</feature>
<evidence type="ECO:0000256" key="6">
    <source>
        <dbReference type="ARBA" id="ARBA00023136"/>
    </source>
</evidence>
<evidence type="ECO:0000256" key="1">
    <source>
        <dbReference type="ARBA" id="ARBA00004141"/>
    </source>
</evidence>
<keyword evidence="3 7" id="KW-0812">Transmembrane</keyword>
<evidence type="ECO:0000256" key="3">
    <source>
        <dbReference type="ARBA" id="ARBA00022692"/>
    </source>
</evidence>